<dbReference type="InterPro" id="IPR043016">
    <property type="entry name" value="IFT81_N_sf"/>
</dbReference>
<gene>
    <name evidence="9" type="ORF">NSCI0253_LOCUS26249</name>
</gene>
<evidence type="ECO:0000256" key="6">
    <source>
        <dbReference type="ARBA" id="ARBA00043983"/>
    </source>
</evidence>
<dbReference type="PANTHER" id="PTHR15614:SF2">
    <property type="entry name" value="INTRAFLAGELLAR TRANSPORT PROTEIN 81 HOMOLOG"/>
    <property type="match status" value="1"/>
</dbReference>
<dbReference type="EMBL" id="HBFQ01037189">
    <property type="protein sequence ID" value="CAD8851899.1"/>
    <property type="molecule type" value="Transcribed_RNA"/>
</dbReference>
<feature type="coiled-coil region" evidence="7">
    <location>
        <begin position="526"/>
        <end position="612"/>
    </location>
</feature>
<evidence type="ECO:0000256" key="2">
    <source>
        <dbReference type="ARBA" id="ARBA00022794"/>
    </source>
</evidence>
<evidence type="ECO:0000256" key="3">
    <source>
        <dbReference type="ARBA" id="ARBA00023054"/>
    </source>
</evidence>
<comment type="similarity">
    <text evidence="6">Belongs to the IFT81 family.</text>
</comment>
<evidence type="ECO:0000256" key="4">
    <source>
        <dbReference type="ARBA" id="ARBA00023069"/>
    </source>
</evidence>
<dbReference type="InterPro" id="IPR041146">
    <property type="entry name" value="IFT81_CH"/>
</dbReference>
<reference evidence="9" key="1">
    <citation type="submission" date="2021-01" db="EMBL/GenBank/DDBJ databases">
        <authorList>
            <person name="Corre E."/>
            <person name="Pelletier E."/>
            <person name="Niang G."/>
            <person name="Scheremetjew M."/>
            <person name="Finn R."/>
            <person name="Kale V."/>
            <person name="Holt S."/>
            <person name="Cochrane G."/>
            <person name="Meng A."/>
            <person name="Brown T."/>
            <person name="Cohen L."/>
        </authorList>
    </citation>
    <scope>NUCLEOTIDE SEQUENCE</scope>
</reference>
<feature type="domain" description="IFT81 calponin homology" evidence="8">
    <location>
        <begin position="4"/>
        <end position="122"/>
    </location>
</feature>
<evidence type="ECO:0000256" key="1">
    <source>
        <dbReference type="ARBA" id="ARBA00004138"/>
    </source>
</evidence>
<dbReference type="PANTHER" id="PTHR15614">
    <property type="entry name" value="INTRAFLAGELLAR TRANSPORT PROTEIN 81 HOMOLOG"/>
    <property type="match status" value="1"/>
</dbReference>
<keyword evidence="2" id="KW-0970">Cilium biogenesis/degradation</keyword>
<dbReference type="GO" id="GO:0015631">
    <property type="term" value="F:tubulin binding"/>
    <property type="evidence" value="ECO:0007669"/>
    <property type="project" value="InterPro"/>
</dbReference>
<comment type="subcellular location">
    <subcellularLocation>
        <location evidence="1">Cell projection</location>
        <location evidence="1">Cilium</location>
    </subcellularLocation>
</comment>
<keyword evidence="5" id="KW-0966">Cell projection</keyword>
<sequence length="673" mass="78834">MVTQLKEIVDRLNAEPFCLELSLLGFDEAEPYDLMEHLKTVLVYLDAKHDVDLREEKPDAMYQRITEFLHVLGYTSSFDIEFQNGLISGSKQVVHPILYWLLNNLEPLRKRSYLAKFCVNLEVPEEFLREEQVYEIFQHYKELQSQFKTTHAHLEQERQGRMNPTDLQREVAQLDAEREQLAQKIQLLRSKSEKEEGFQMLLQVTSMLRKEQEEEARLTEKCVEQRYQLEQTEQQYIERSARLREMREAQQQDAEGNAEAMLKMLRSEVQKNRDALQRVRRECEEKLFRLQQVDMALSEPAVTKSDIEQLEGDISSMKQEMQDLEANINEQNQDSRLSVYKQQANLVAKKKELVLKDKAAIEEERNNLSKELSTKERDYEQMRGHKFMKRDEFKNYAATLRDKSAKFKRLKAELSELRHEIAVLTRTELILQAKDPTPAGMLETEVMLEKASVEKSQVDKAKGKTLDEISLIVQKINSQLKEKKNKLAPQIKALRSVRQNFQQIEAKYLEKKSAYDQTRSAIDLENSKVEGEVRQLDTEVLDAERNYFELNMQLATADSRLQRAQREARCVRKEEKYSNEYDTLGEHYDAEIDRLDKHCRELRKQREMVKDSHEGNVSQKKAFTQLERLMQVKLKVAKQEMQNIAQGHPAGEMYGGRSLVDASTVGVERLVIE</sequence>
<protein>
    <recommendedName>
        <fullName evidence="8">IFT81 calponin homology domain-containing protein</fullName>
    </recommendedName>
</protein>
<dbReference type="Gene3D" id="1.10.418.70">
    <property type="entry name" value="Intraflagellar transport protein 81, N-terminal domain"/>
    <property type="match status" value="1"/>
</dbReference>
<name>A0A7S1AEX2_NOCSC</name>
<dbReference type="GO" id="GO:0060271">
    <property type="term" value="P:cilium assembly"/>
    <property type="evidence" value="ECO:0007669"/>
    <property type="project" value="InterPro"/>
</dbReference>
<organism evidence="9">
    <name type="scientific">Noctiluca scintillans</name>
    <name type="common">Sea sparkle</name>
    <name type="synonym">Red tide dinoflagellate</name>
    <dbReference type="NCBI Taxonomy" id="2966"/>
    <lineage>
        <taxon>Eukaryota</taxon>
        <taxon>Sar</taxon>
        <taxon>Alveolata</taxon>
        <taxon>Dinophyceae</taxon>
        <taxon>Noctilucales</taxon>
        <taxon>Noctilucaceae</taxon>
        <taxon>Noctiluca</taxon>
    </lineage>
</organism>
<keyword evidence="3 7" id="KW-0175">Coiled coil</keyword>
<dbReference type="GO" id="GO:0030992">
    <property type="term" value="C:intraciliary transport particle B"/>
    <property type="evidence" value="ECO:0007669"/>
    <property type="project" value="InterPro"/>
</dbReference>
<evidence type="ECO:0000256" key="5">
    <source>
        <dbReference type="ARBA" id="ARBA00023273"/>
    </source>
</evidence>
<feature type="coiled-coil region" evidence="7">
    <location>
        <begin position="215"/>
        <end position="427"/>
    </location>
</feature>
<proteinExistence type="inferred from homology"/>
<dbReference type="GO" id="GO:0042073">
    <property type="term" value="P:intraciliary transport"/>
    <property type="evidence" value="ECO:0007669"/>
    <property type="project" value="InterPro"/>
</dbReference>
<dbReference type="Pfam" id="PF18383">
    <property type="entry name" value="IFT81_CH"/>
    <property type="match status" value="1"/>
</dbReference>
<dbReference type="InterPro" id="IPR029600">
    <property type="entry name" value="IFT81"/>
</dbReference>
<keyword evidence="4" id="KW-0969">Cilium</keyword>
<evidence type="ECO:0000256" key="7">
    <source>
        <dbReference type="SAM" id="Coils"/>
    </source>
</evidence>
<dbReference type="GO" id="GO:0036064">
    <property type="term" value="C:ciliary basal body"/>
    <property type="evidence" value="ECO:0007669"/>
    <property type="project" value="TreeGrafter"/>
</dbReference>
<evidence type="ECO:0000313" key="9">
    <source>
        <dbReference type="EMBL" id="CAD8851899.1"/>
    </source>
</evidence>
<evidence type="ECO:0000259" key="8">
    <source>
        <dbReference type="Pfam" id="PF18383"/>
    </source>
</evidence>
<accession>A0A7S1AEX2</accession>
<dbReference type="AlphaFoldDB" id="A0A7S1AEX2"/>